<dbReference type="AlphaFoldDB" id="A0A644ZJ80"/>
<gene>
    <name evidence="1" type="ORF">SDC9_87575</name>
</gene>
<sequence length="100" mass="11513">MARVIIHTRNSFLYRKGFFVYLFILEVRLVYRQPDKESSSFINFALHRNASAVQLNQVFCQRQTNAGSNGIKFTVISFIKSLEKILLSFLGNTLTVVSYS</sequence>
<protein>
    <submittedName>
        <fullName evidence="1">Uncharacterized protein</fullName>
    </submittedName>
</protein>
<accession>A0A644ZJ80</accession>
<proteinExistence type="predicted"/>
<comment type="caution">
    <text evidence="1">The sequence shown here is derived from an EMBL/GenBank/DDBJ whole genome shotgun (WGS) entry which is preliminary data.</text>
</comment>
<name>A0A644ZJ80_9ZZZZ</name>
<dbReference type="EMBL" id="VSSQ01009181">
    <property type="protein sequence ID" value="MPM40926.1"/>
    <property type="molecule type" value="Genomic_DNA"/>
</dbReference>
<evidence type="ECO:0000313" key="1">
    <source>
        <dbReference type="EMBL" id="MPM40926.1"/>
    </source>
</evidence>
<organism evidence="1">
    <name type="scientific">bioreactor metagenome</name>
    <dbReference type="NCBI Taxonomy" id="1076179"/>
    <lineage>
        <taxon>unclassified sequences</taxon>
        <taxon>metagenomes</taxon>
        <taxon>ecological metagenomes</taxon>
    </lineage>
</organism>
<reference evidence="1" key="1">
    <citation type="submission" date="2019-08" db="EMBL/GenBank/DDBJ databases">
        <authorList>
            <person name="Kucharzyk K."/>
            <person name="Murdoch R.W."/>
            <person name="Higgins S."/>
            <person name="Loffler F."/>
        </authorList>
    </citation>
    <scope>NUCLEOTIDE SEQUENCE</scope>
</reference>